<protein>
    <submittedName>
        <fullName evidence="2">Uncharacterized protein</fullName>
    </submittedName>
</protein>
<sequence length="127" mass="14818">MFLSILSGNNEIIHESVHMIGFSSSHGMRAIYTGHQNFITSIPANLLFVLFEKGHKLYSIGDSMIKKKKENLYVITNCINKNQKYKIQTSLEKIWKEKYDGYKPTWTKENWFEKNIDQAKDLAKKIS</sequence>
<name>A0A5C0UFV0_9PROT</name>
<evidence type="ECO:0000256" key="1">
    <source>
        <dbReference type="ARBA" id="ARBA00023196"/>
    </source>
</evidence>
<dbReference type="SUPFAM" id="SSF51344">
    <property type="entry name" value="Epsilon subunit of F1F0-ATP synthase N-terminal domain"/>
    <property type="match status" value="1"/>
</dbReference>
<reference evidence="2 3" key="1">
    <citation type="submission" date="2019-08" db="EMBL/GenBank/DDBJ databases">
        <title>Highly reduced genomes of protist endosymbionts show evolutionary convergence.</title>
        <authorList>
            <person name="George E."/>
            <person name="Husnik F."/>
            <person name="Tashyreva D."/>
            <person name="Prokopchuk G."/>
            <person name="Horak A."/>
            <person name="Kwong W.K."/>
            <person name="Lukes J."/>
            <person name="Keeling P.J."/>
        </authorList>
    </citation>
    <scope>NUCLEOTIDE SEQUENCE [LARGE SCALE GENOMIC DNA]</scope>
    <source>
        <strain evidence="2">1605</strain>
    </source>
</reference>
<dbReference type="RefSeq" id="WP_148980979.1">
    <property type="nucleotide sequence ID" value="NZ_CP043315.1"/>
</dbReference>
<organism evidence="2 3">
    <name type="scientific">Candidatus Cytomitobacter indipagum</name>
    <dbReference type="NCBI Taxonomy" id="2601575"/>
    <lineage>
        <taxon>Bacteria</taxon>
        <taxon>Pseudomonadati</taxon>
        <taxon>Pseudomonadota</taxon>
        <taxon>Alphaproteobacteria</taxon>
        <taxon>Holosporales</taxon>
        <taxon>Holosporaceae</taxon>
        <taxon>Candidatus Cytomitobacter</taxon>
    </lineage>
</organism>
<dbReference type="InterPro" id="IPR036771">
    <property type="entry name" value="ATPsynth_dsu/esu_N"/>
</dbReference>
<evidence type="ECO:0000313" key="2">
    <source>
        <dbReference type="EMBL" id="QEK38132.1"/>
    </source>
</evidence>
<proteinExistence type="predicted"/>
<evidence type="ECO:0000313" key="3">
    <source>
        <dbReference type="Proteomes" id="UP000325155"/>
    </source>
</evidence>
<dbReference type="GO" id="GO:0045259">
    <property type="term" value="C:proton-transporting ATP synthase complex"/>
    <property type="evidence" value="ECO:0007669"/>
    <property type="project" value="UniProtKB-KW"/>
</dbReference>
<dbReference type="AlphaFoldDB" id="A0A5C0UFV0"/>
<keyword evidence="3" id="KW-1185">Reference proteome</keyword>
<dbReference type="KEGG" id="cip:FZC35_01975"/>
<accession>A0A5C0UFV0</accession>
<dbReference type="Proteomes" id="UP000325155">
    <property type="component" value="Chromosome"/>
</dbReference>
<dbReference type="EMBL" id="CP043315">
    <property type="protein sequence ID" value="QEK38132.1"/>
    <property type="molecule type" value="Genomic_DNA"/>
</dbReference>
<gene>
    <name evidence="2" type="ORF">FZC35_01975</name>
</gene>
<keyword evidence="1" id="KW-0139">CF(1)</keyword>
<keyword evidence="1" id="KW-0066">ATP synthesis</keyword>
<dbReference type="OrthoDB" id="9842582at2"/>